<protein>
    <submittedName>
        <fullName evidence="1">Uncharacterized protein</fullName>
    </submittedName>
</protein>
<name>X1PKY2_9ZZZZ</name>
<organism evidence="1">
    <name type="scientific">marine sediment metagenome</name>
    <dbReference type="NCBI Taxonomy" id="412755"/>
    <lineage>
        <taxon>unclassified sequences</taxon>
        <taxon>metagenomes</taxon>
        <taxon>ecological metagenomes</taxon>
    </lineage>
</organism>
<gene>
    <name evidence="1" type="ORF">S06H3_25163</name>
</gene>
<comment type="caution">
    <text evidence="1">The sequence shown here is derived from an EMBL/GenBank/DDBJ whole genome shotgun (WGS) entry which is preliminary data.</text>
</comment>
<feature type="non-terminal residue" evidence="1">
    <location>
        <position position="1"/>
    </location>
</feature>
<reference evidence="1" key="1">
    <citation type="journal article" date="2014" name="Front. Microbiol.">
        <title>High frequency of phylogenetically diverse reductive dehalogenase-homologous genes in deep subseafloor sedimentary metagenomes.</title>
        <authorList>
            <person name="Kawai M."/>
            <person name="Futagami T."/>
            <person name="Toyoda A."/>
            <person name="Takaki Y."/>
            <person name="Nishi S."/>
            <person name="Hori S."/>
            <person name="Arai W."/>
            <person name="Tsubouchi T."/>
            <person name="Morono Y."/>
            <person name="Uchiyama I."/>
            <person name="Ito T."/>
            <person name="Fujiyama A."/>
            <person name="Inagaki F."/>
            <person name="Takami H."/>
        </authorList>
    </citation>
    <scope>NUCLEOTIDE SEQUENCE</scope>
    <source>
        <strain evidence="1">Expedition CK06-06</strain>
    </source>
</reference>
<feature type="non-terminal residue" evidence="1">
    <location>
        <position position="54"/>
    </location>
</feature>
<dbReference type="EMBL" id="BARV01014390">
    <property type="protein sequence ID" value="GAI31514.1"/>
    <property type="molecule type" value="Genomic_DNA"/>
</dbReference>
<proteinExistence type="predicted"/>
<sequence>QFFHAKITAPTAKINNPIGPVAIVPMRAIAGATALKADTSIKIGPPTAAATPTT</sequence>
<evidence type="ECO:0000313" key="1">
    <source>
        <dbReference type="EMBL" id="GAI31514.1"/>
    </source>
</evidence>
<accession>X1PKY2</accession>
<dbReference type="AlphaFoldDB" id="X1PKY2"/>